<protein>
    <submittedName>
        <fullName evidence="3">Uncharacterized protein</fullName>
    </submittedName>
</protein>
<feature type="compositionally biased region" description="Basic and acidic residues" evidence="2">
    <location>
        <begin position="15"/>
        <end position="40"/>
    </location>
</feature>
<evidence type="ECO:0000256" key="1">
    <source>
        <dbReference type="SAM" id="Coils"/>
    </source>
</evidence>
<feature type="coiled-coil region" evidence="1">
    <location>
        <begin position="927"/>
        <end position="1079"/>
    </location>
</feature>
<dbReference type="Proteomes" id="UP001159364">
    <property type="component" value="Linkage Group LG08"/>
</dbReference>
<dbReference type="EMBL" id="JAIWQS010000008">
    <property type="protein sequence ID" value="KAJ8899740.1"/>
    <property type="molecule type" value="Genomic_DNA"/>
</dbReference>
<name>A0AAV8UAZ9_9ROSI</name>
<proteinExistence type="predicted"/>
<gene>
    <name evidence="3" type="ORF">K2173_019439</name>
</gene>
<dbReference type="SUPFAM" id="SSF57997">
    <property type="entry name" value="Tropomyosin"/>
    <property type="match status" value="2"/>
</dbReference>
<reference evidence="3 4" key="1">
    <citation type="submission" date="2021-09" db="EMBL/GenBank/DDBJ databases">
        <title>Genomic insights and catalytic innovation underlie evolution of tropane alkaloids biosynthesis.</title>
        <authorList>
            <person name="Wang Y.-J."/>
            <person name="Tian T."/>
            <person name="Huang J.-P."/>
            <person name="Huang S.-X."/>
        </authorList>
    </citation>
    <scope>NUCLEOTIDE SEQUENCE [LARGE SCALE GENOMIC DNA]</scope>
    <source>
        <strain evidence="3">KIB-2018</strain>
        <tissue evidence="3">Leaf</tissue>
    </source>
</reference>
<evidence type="ECO:0000256" key="2">
    <source>
        <dbReference type="SAM" id="MobiDB-lite"/>
    </source>
</evidence>
<accession>A0AAV8UAZ9</accession>
<feature type="compositionally biased region" description="Low complexity" evidence="2">
    <location>
        <begin position="124"/>
        <end position="137"/>
    </location>
</feature>
<evidence type="ECO:0000313" key="3">
    <source>
        <dbReference type="EMBL" id="KAJ8899740.1"/>
    </source>
</evidence>
<feature type="compositionally biased region" description="Low complexity" evidence="2">
    <location>
        <begin position="69"/>
        <end position="80"/>
    </location>
</feature>
<sequence length="1216" mass="139789">MALFYNSRSNVLRQEQNDDESKVTISKKETNKISHDKSELSDGTLTKSAASYSSEDVNMNHEDGHRRSSFSSGSNRSYDSARCSTGKENFFRISNTSSNGHDMSGRQDLHILQNVAVRGRYGKSPSPSSRSSFSSRTTHSDDLSQDDPQEYPASSSRISSSSQNMLEAAEDAIQGLQEEAKMWERNATKLMLDLDLLRKEHSEQSKVHANLEMELSAACAERDGLQNEVQKLKFLLEKLTEKSVAAKDSTFQDEGVVHLINELANDNKFLKESNANLYLQLNRSQESNVELVSVLQELEEIFEKQKVEIENLSELQSKNCDLQESEKNLQAKVQSFEQDSNKKGDGDLNNRNLAVKKEYQRKLSAKKKEMVQLKAKLSESRQVNPDSVEMGPTNEIDRDLIKEIESLKFKLLELASECQELTDENLLLKLEATNTGSMEAGVYLESSMSEVRHHEAETHNLEEKLKKKLLREIMEEHHLSVENSESEKLNIEMEVTEVRKELKESKEQIENLKAGLLLKEEEIGSLQRYQTEVESKLSVLQKEKDQLEENIVIVTSESDIATRCLNDLQNDLMLLSSSFESHVSANKYLQKKSIELENGKHELENQLSKLREENEELAACISRSETQLRFLTDEKESTSLQIEKSLSHVGTLEAEIARLRNDMETEETDHEEKLKEMLDQLSEAHDELEYLRKAEPKLQSTVESLREECSSLQQSNGELERQNMELQENCTHLETKLRESERNLVEYSDRIKNLDEKISSLLEDSSSKEKSLTSQIDFLCEELETHNKKHSLLNQKYLEKLAENESLGREARELKLQLSTTKNEKEQIASDARHEVSDLSANIAKLESDLNTAQVESEVQIRSLMDELDALKQNQETLKAENDKMVKLLKSYKSHEEKFQTLLNDLELKLTVSEYERQQVMDKFTNLKVQSMEIGTLRDEVASLKNELNTTKFEKEKLETSLRLVSEECEALKVDKDSFLGMIATLKQAVSELEGFKENRISVEKELLRMEAEIMAKEALIEQNTELKKEISQIMRSNTQFHRQIKQLEDEKSESKRKAQSLEEELKMMKEKKQNGRQLIAFDSFKSLQQKDCDNGYTDDHYHESHAVDVDPASNIRILQDELAKAMQSNKLYKAKLKRLTFEGHKVHTGSSRKSVGEIEATPEERYERAKSSLEKELREIQDRYLHMSLKYAEVEAQREELVMKLKAAHTIKRFK</sequence>
<keyword evidence="4" id="KW-1185">Reference proteome</keyword>
<feature type="compositionally biased region" description="Polar residues" evidence="2">
    <location>
        <begin position="1"/>
        <end position="14"/>
    </location>
</feature>
<feature type="coiled-coil region" evidence="1">
    <location>
        <begin position="586"/>
        <end position="764"/>
    </location>
</feature>
<feature type="coiled-coil region" evidence="1">
    <location>
        <begin position="356"/>
        <end position="557"/>
    </location>
</feature>
<feature type="coiled-coil region" evidence="1">
    <location>
        <begin position="804"/>
        <end position="898"/>
    </location>
</feature>
<comment type="caution">
    <text evidence="3">The sequence shown here is derived from an EMBL/GenBank/DDBJ whole genome shotgun (WGS) entry which is preliminary data.</text>
</comment>
<evidence type="ECO:0000313" key="4">
    <source>
        <dbReference type="Proteomes" id="UP001159364"/>
    </source>
</evidence>
<organism evidence="3 4">
    <name type="scientific">Erythroxylum novogranatense</name>
    <dbReference type="NCBI Taxonomy" id="1862640"/>
    <lineage>
        <taxon>Eukaryota</taxon>
        <taxon>Viridiplantae</taxon>
        <taxon>Streptophyta</taxon>
        <taxon>Embryophyta</taxon>
        <taxon>Tracheophyta</taxon>
        <taxon>Spermatophyta</taxon>
        <taxon>Magnoliopsida</taxon>
        <taxon>eudicotyledons</taxon>
        <taxon>Gunneridae</taxon>
        <taxon>Pentapetalae</taxon>
        <taxon>rosids</taxon>
        <taxon>fabids</taxon>
        <taxon>Malpighiales</taxon>
        <taxon>Erythroxylaceae</taxon>
        <taxon>Erythroxylum</taxon>
    </lineage>
</organism>
<feature type="region of interest" description="Disordered" evidence="2">
    <location>
        <begin position="1"/>
        <end position="81"/>
    </location>
</feature>
<keyword evidence="1" id="KW-0175">Coiled coil</keyword>
<dbReference type="PANTHER" id="PTHR47270:SF3">
    <property type="entry name" value="HYPOTETICAL PROTEIN"/>
    <property type="match status" value="1"/>
</dbReference>
<dbReference type="PANTHER" id="PTHR47270">
    <property type="entry name" value="PROTEIN MLP1-LIKE"/>
    <property type="match status" value="1"/>
</dbReference>
<dbReference type="Gene3D" id="1.10.287.2610">
    <property type="match status" value="1"/>
</dbReference>
<feature type="region of interest" description="Disordered" evidence="2">
    <location>
        <begin position="119"/>
        <end position="166"/>
    </location>
</feature>
<feature type="compositionally biased region" description="Polar residues" evidence="2">
    <location>
        <begin position="41"/>
        <end position="57"/>
    </location>
</feature>